<evidence type="ECO:0000256" key="2">
    <source>
        <dbReference type="SAM" id="MobiDB-lite"/>
    </source>
</evidence>
<keyword evidence="1" id="KW-0067">ATP-binding</keyword>
<sequence length="528" mass="61105">MKPDAALPHNHDEYRYLTTLSSPHRISRLRNSRFKRTLFERRRSVSSNSNDPCPMKELHYGQVMTSYPRFEVTAPPPMLRRESATRLFLKSDAVFKAYQELEEGESTWRGHRPSLIPKIRTQTSLSDDRDAAGLKAVPSAQFRHTGFEPAHQTSRPEGGSWQSPNNRIHRSSSVQQPQTLLKPDDTRRRCSSAMEAIRKEDPESVYNVFKQLGTGRFGFVKLAQNKSTGKKVALKFFPRSSTKQADFLREYNYSKQLSAHVNVLNSYDGVYHTTNDDAFYFVQEFCPNASLREAVECSNAGIGEEKTRKLFISVLTAVEYMHSEGLVHRNLKAENILLFDPLDFSQVKITDFGLTRKVDSTVKHLEYTNQYHAPELCDTVVNEMCTVTKGLDIWALGVIFHYCLKGKHPWQKASIMCKPYYEWEQWMKHKLAQLPRRYDCFTEKGIKLQKRCLNPRIKDRWTVKDIKRCVEKEKFLKPQKTMNKHLLMDEFDEEVVEKRPGKGIHGWISNTLSTMAEISEQVVSAHNK</sequence>
<name>A0A811KJD0_9BILA</name>
<feature type="region of interest" description="Disordered" evidence="2">
    <location>
        <begin position="138"/>
        <end position="192"/>
    </location>
</feature>
<dbReference type="InterPro" id="IPR017441">
    <property type="entry name" value="Protein_kinase_ATP_BS"/>
</dbReference>
<dbReference type="PROSITE" id="PS50011">
    <property type="entry name" value="PROTEIN_KINASE_DOM"/>
    <property type="match status" value="1"/>
</dbReference>
<proteinExistence type="predicted"/>
<dbReference type="PROSITE" id="PS00107">
    <property type="entry name" value="PROTEIN_KINASE_ATP"/>
    <property type="match status" value="1"/>
</dbReference>
<organism evidence="4 5">
    <name type="scientific">Bursaphelenchus okinawaensis</name>
    <dbReference type="NCBI Taxonomy" id="465554"/>
    <lineage>
        <taxon>Eukaryota</taxon>
        <taxon>Metazoa</taxon>
        <taxon>Ecdysozoa</taxon>
        <taxon>Nematoda</taxon>
        <taxon>Chromadorea</taxon>
        <taxon>Rhabditida</taxon>
        <taxon>Tylenchina</taxon>
        <taxon>Tylenchomorpha</taxon>
        <taxon>Aphelenchoidea</taxon>
        <taxon>Aphelenchoididae</taxon>
        <taxon>Bursaphelenchus</taxon>
    </lineage>
</organism>
<dbReference type="InterPro" id="IPR000719">
    <property type="entry name" value="Prot_kinase_dom"/>
</dbReference>
<evidence type="ECO:0000259" key="3">
    <source>
        <dbReference type="PROSITE" id="PS50011"/>
    </source>
</evidence>
<dbReference type="GO" id="GO:0004674">
    <property type="term" value="F:protein serine/threonine kinase activity"/>
    <property type="evidence" value="ECO:0007669"/>
    <property type="project" value="TreeGrafter"/>
</dbReference>
<feature type="compositionally biased region" description="Polar residues" evidence="2">
    <location>
        <begin position="151"/>
        <end position="179"/>
    </location>
</feature>
<dbReference type="EMBL" id="CAJFCW020000003">
    <property type="protein sequence ID" value="CAG9104115.1"/>
    <property type="molecule type" value="Genomic_DNA"/>
</dbReference>
<keyword evidence="5" id="KW-1185">Reference proteome</keyword>
<dbReference type="SUPFAM" id="SSF56112">
    <property type="entry name" value="Protein kinase-like (PK-like)"/>
    <property type="match status" value="1"/>
</dbReference>
<dbReference type="InterPro" id="IPR011009">
    <property type="entry name" value="Kinase-like_dom_sf"/>
</dbReference>
<dbReference type="PANTHER" id="PTHR24359">
    <property type="entry name" value="SERINE/THREONINE-PROTEIN KINASE SBK1"/>
    <property type="match status" value="1"/>
</dbReference>
<dbReference type="AlphaFoldDB" id="A0A811KJD0"/>
<evidence type="ECO:0000313" key="5">
    <source>
        <dbReference type="Proteomes" id="UP000614601"/>
    </source>
</evidence>
<gene>
    <name evidence="4" type="ORF">BOKJ2_LOCUS6103</name>
</gene>
<dbReference type="PANTHER" id="PTHR24359:SF1">
    <property type="entry name" value="INHIBITOR OF NUCLEAR FACTOR KAPPA-B KINASE EPSILON SUBUNIT HOMOLOG 1-RELATED"/>
    <property type="match status" value="1"/>
</dbReference>
<dbReference type="EMBL" id="CAJFDH010000003">
    <property type="protein sequence ID" value="CAD5215458.1"/>
    <property type="molecule type" value="Genomic_DNA"/>
</dbReference>
<dbReference type="Proteomes" id="UP000614601">
    <property type="component" value="Unassembled WGS sequence"/>
</dbReference>
<dbReference type="Gene3D" id="1.10.510.10">
    <property type="entry name" value="Transferase(Phosphotransferase) domain 1"/>
    <property type="match status" value="1"/>
</dbReference>
<protein>
    <recommendedName>
        <fullName evidence="3">Protein kinase domain-containing protein</fullName>
    </recommendedName>
</protein>
<comment type="caution">
    <text evidence="4">The sequence shown here is derived from an EMBL/GenBank/DDBJ whole genome shotgun (WGS) entry which is preliminary data.</text>
</comment>
<dbReference type="Proteomes" id="UP000783686">
    <property type="component" value="Unassembled WGS sequence"/>
</dbReference>
<accession>A0A811KJD0</accession>
<feature type="binding site" evidence="1">
    <location>
        <position position="235"/>
    </location>
    <ligand>
        <name>ATP</name>
        <dbReference type="ChEBI" id="CHEBI:30616"/>
    </ligand>
</feature>
<feature type="domain" description="Protein kinase" evidence="3">
    <location>
        <begin position="206"/>
        <end position="476"/>
    </location>
</feature>
<reference evidence="4" key="1">
    <citation type="submission" date="2020-09" db="EMBL/GenBank/DDBJ databases">
        <authorList>
            <person name="Kikuchi T."/>
        </authorList>
    </citation>
    <scope>NUCLEOTIDE SEQUENCE</scope>
    <source>
        <strain evidence="4">SH1</strain>
    </source>
</reference>
<evidence type="ECO:0000313" key="4">
    <source>
        <dbReference type="EMBL" id="CAD5215458.1"/>
    </source>
</evidence>
<dbReference type="Pfam" id="PF00069">
    <property type="entry name" value="Pkinase"/>
    <property type="match status" value="1"/>
</dbReference>
<evidence type="ECO:0000256" key="1">
    <source>
        <dbReference type="PROSITE-ProRule" id="PRU10141"/>
    </source>
</evidence>
<dbReference type="OrthoDB" id="6513151at2759"/>
<keyword evidence="1" id="KW-0547">Nucleotide-binding</keyword>
<dbReference type="GO" id="GO:0005524">
    <property type="term" value="F:ATP binding"/>
    <property type="evidence" value="ECO:0007669"/>
    <property type="project" value="UniProtKB-UniRule"/>
</dbReference>